<dbReference type="Gene3D" id="3.30.300.20">
    <property type="match status" value="1"/>
</dbReference>
<dbReference type="PANTHER" id="PTHR34352:SF1">
    <property type="entry name" value="PROTEIN YHFA"/>
    <property type="match status" value="1"/>
</dbReference>
<evidence type="ECO:0000313" key="2">
    <source>
        <dbReference type="Proteomes" id="UP000656813"/>
    </source>
</evidence>
<sequence>MEFKMTEKGFRLETEFGPLNISADEQQGFRPYQLMVASIVGCSGTVMKKILKKKRKEVEDIRITAEVKRNPDQADRIEKMHITFYVKAPGLTEAALEKIVHLTRKYCSMVQSVQDAIEITESFEMIE</sequence>
<dbReference type="AlphaFoldDB" id="A0A8J3ELD5"/>
<name>A0A8J3ELD5_9BACL</name>
<reference evidence="1" key="2">
    <citation type="submission" date="2020-09" db="EMBL/GenBank/DDBJ databases">
        <authorList>
            <person name="Sun Q."/>
            <person name="Zhou Y."/>
        </authorList>
    </citation>
    <scope>NUCLEOTIDE SEQUENCE</scope>
    <source>
        <strain evidence="1">CGMCC 1.12777</strain>
    </source>
</reference>
<gene>
    <name evidence="1" type="ORF">GCM10007096_10950</name>
</gene>
<dbReference type="InterPro" id="IPR015946">
    <property type="entry name" value="KH_dom-like_a/b"/>
</dbReference>
<proteinExistence type="predicted"/>
<dbReference type="InterPro" id="IPR036102">
    <property type="entry name" value="OsmC/Ohrsf"/>
</dbReference>
<dbReference type="PANTHER" id="PTHR34352">
    <property type="entry name" value="PROTEIN YHFA"/>
    <property type="match status" value="1"/>
</dbReference>
<dbReference type="EMBL" id="BMFV01000006">
    <property type="protein sequence ID" value="GGH78084.1"/>
    <property type="molecule type" value="Genomic_DNA"/>
</dbReference>
<dbReference type="Pfam" id="PF02566">
    <property type="entry name" value="OsmC"/>
    <property type="match status" value="1"/>
</dbReference>
<protein>
    <submittedName>
        <fullName evidence="1">Osmotically inducible protein C</fullName>
    </submittedName>
</protein>
<dbReference type="SUPFAM" id="SSF82784">
    <property type="entry name" value="OsmC-like"/>
    <property type="match status" value="1"/>
</dbReference>
<accession>A0A8J3ELD5</accession>
<comment type="caution">
    <text evidence="1">The sequence shown here is derived from an EMBL/GenBank/DDBJ whole genome shotgun (WGS) entry which is preliminary data.</text>
</comment>
<organism evidence="1 2">
    <name type="scientific">Pullulanibacillus pueri</name>
    <dbReference type="NCBI Taxonomy" id="1437324"/>
    <lineage>
        <taxon>Bacteria</taxon>
        <taxon>Bacillati</taxon>
        <taxon>Bacillota</taxon>
        <taxon>Bacilli</taxon>
        <taxon>Bacillales</taxon>
        <taxon>Sporolactobacillaceae</taxon>
        <taxon>Pullulanibacillus</taxon>
    </lineage>
</organism>
<keyword evidence="2" id="KW-1185">Reference proteome</keyword>
<dbReference type="RefSeq" id="WP_188496394.1">
    <property type="nucleotide sequence ID" value="NZ_BMFV01000006.1"/>
</dbReference>
<dbReference type="Proteomes" id="UP000656813">
    <property type="component" value="Unassembled WGS sequence"/>
</dbReference>
<reference evidence="1" key="1">
    <citation type="journal article" date="2014" name="Int. J. Syst. Evol. Microbiol.">
        <title>Complete genome sequence of Corynebacterium casei LMG S-19264T (=DSM 44701T), isolated from a smear-ripened cheese.</title>
        <authorList>
            <consortium name="US DOE Joint Genome Institute (JGI-PGF)"/>
            <person name="Walter F."/>
            <person name="Albersmeier A."/>
            <person name="Kalinowski J."/>
            <person name="Ruckert C."/>
        </authorList>
    </citation>
    <scope>NUCLEOTIDE SEQUENCE</scope>
    <source>
        <strain evidence="1">CGMCC 1.12777</strain>
    </source>
</reference>
<evidence type="ECO:0000313" key="1">
    <source>
        <dbReference type="EMBL" id="GGH78084.1"/>
    </source>
</evidence>
<dbReference type="InterPro" id="IPR003718">
    <property type="entry name" value="OsmC/Ohr_fam"/>
</dbReference>